<accession>A0ABN2LL53</accession>
<reference evidence="1 2" key="1">
    <citation type="journal article" date="2019" name="Int. J. Syst. Evol. Microbiol.">
        <title>The Global Catalogue of Microorganisms (GCM) 10K type strain sequencing project: providing services to taxonomists for standard genome sequencing and annotation.</title>
        <authorList>
            <consortium name="The Broad Institute Genomics Platform"/>
            <consortium name="The Broad Institute Genome Sequencing Center for Infectious Disease"/>
            <person name="Wu L."/>
            <person name="Ma J."/>
        </authorList>
    </citation>
    <scope>NUCLEOTIDE SEQUENCE [LARGE SCALE GENOMIC DNA]</scope>
    <source>
        <strain evidence="1 2">JCM 15592</strain>
    </source>
</reference>
<organism evidence="1 2">
    <name type="scientific">Nostocoides veronense</name>
    <dbReference type="NCBI Taxonomy" id="330836"/>
    <lineage>
        <taxon>Bacteria</taxon>
        <taxon>Bacillati</taxon>
        <taxon>Actinomycetota</taxon>
        <taxon>Actinomycetes</taxon>
        <taxon>Micrococcales</taxon>
        <taxon>Intrasporangiaceae</taxon>
        <taxon>Nostocoides</taxon>
    </lineage>
</organism>
<keyword evidence="2" id="KW-1185">Reference proteome</keyword>
<evidence type="ECO:0000313" key="1">
    <source>
        <dbReference type="EMBL" id="GAA1791457.1"/>
    </source>
</evidence>
<dbReference type="EMBL" id="BAAAPO010000024">
    <property type="protein sequence ID" value="GAA1791457.1"/>
    <property type="molecule type" value="Genomic_DNA"/>
</dbReference>
<name>A0ABN2LL53_9MICO</name>
<comment type="caution">
    <text evidence="1">The sequence shown here is derived from an EMBL/GenBank/DDBJ whole genome shotgun (WGS) entry which is preliminary data.</text>
</comment>
<protein>
    <submittedName>
        <fullName evidence="1">Uncharacterized protein</fullName>
    </submittedName>
</protein>
<dbReference type="Proteomes" id="UP001499938">
    <property type="component" value="Unassembled WGS sequence"/>
</dbReference>
<evidence type="ECO:0000313" key="2">
    <source>
        <dbReference type="Proteomes" id="UP001499938"/>
    </source>
</evidence>
<proteinExistence type="predicted"/>
<sequence>MLIKGGLAARGVEDERIAFEQAGDLLVADVAAPVGAAARHPICGNETRAVTGAAQLGIHAVHVRLLMGDFPGDHIGSRRRGGVAHDELSIGRGKLRT</sequence>
<gene>
    <name evidence="1" type="ORF">GCM10009811_15360</name>
</gene>